<gene>
    <name evidence="6" type="ORF">BDN70DRAFT_908031</name>
</gene>
<keyword evidence="7" id="KW-1185">Reference proteome</keyword>
<dbReference type="AlphaFoldDB" id="A0A9P5YTT3"/>
<protein>
    <recommendedName>
        <fullName evidence="8">Outer spore wall protein RRT8</fullName>
    </recommendedName>
</protein>
<dbReference type="InterPro" id="IPR052786">
    <property type="entry name" value="Spore_wall_assembly"/>
</dbReference>
<name>A0A9P5YTT3_9AGAR</name>
<evidence type="ECO:0000256" key="1">
    <source>
        <dbReference type="ARBA" id="ARBA00004141"/>
    </source>
</evidence>
<keyword evidence="4 5" id="KW-0472">Membrane</keyword>
<comment type="subcellular location">
    <subcellularLocation>
        <location evidence="1">Membrane</location>
        <topology evidence="1">Multi-pass membrane protein</topology>
    </subcellularLocation>
</comment>
<keyword evidence="2 5" id="KW-0812">Transmembrane</keyword>
<evidence type="ECO:0008006" key="8">
    <source>
        <dbReference type="Google" id="ProtNLM"/>
    </source>
</evidence>
<organism evidence="6 7">
    <name type="scientific">Pholiota conissans</name>
    <dbReference type="NCBI Taxonomy" id="109636"/>
    <lineage>
        <taxon>Eukaryota</taxon>
        <taxon>Fungi</taxon>
        <taxon>Dikarya</taxon>
        <taxon>Basidiomycota</taxon>
        <taxon>Agaricomycotina</taxon>
        <taxon>Agaricomycetes</taxon>
        <taxon>Agaricomycetidae</taxon>
        <taxon>Agaricales</taxon>
        <taxon>Agaricineae</taxon>
        <taxon>Strophariaceae</taxon>
        <taxon>Pholiota</taxon>
    </lineage>
</organism>
<proteinExistence type="predicted"/>
<dbReference type="PANTHER" id="PTHR34292:SF2">
    <property type="entry name" value="OUTER SPORE WALL PROTEIN LDS1"/>
    <property type="match status" value="1"/>
</dbReference>
<dbReference type="InterPro" id="IPR059112">
    <property type="entry name" value="CysZ/EI24"/>
</dbReference>
<feature type="transmembrane region" description="Helical" evidence="5">
    <location>
        <begin position="51"/>
        <end position="72"/>
    </location>
</feature>
<evidence type="ECO:0000313" key="7">
    <source>
        <dbReference type="Proteomes" id="UP000807469"/>
    </source>
</evidence>
<evidence type="ECO:0000256" key="4">
    <source>
        <dbReference type="ARBA" id="ARBA00023136"/>
    </source>
</evidence>
<dbReference type="Proteomes" id="UP000807469">
    <property type="component" value="Unassembled WGS sequence"/>
</dbReference>
<evidence type="ECO:0000256" key="2">
    <source>
        <dbReference type="ARBA" id="ARBA00022692"/>
    </source>
</evidence>
<comment type="caution">
    <text evidence="6">The sequence shown here is derived from an EMBL/GenBank/DDBJ whole genome shotgun (WGS) entry which is preliminary data.</text>
</comment>
<feature type="transmembrane region" description="Helical" evidence="5">
    <location>
        <begin position="84"/>
        <end position="105"/>
    </location>
</feature>
<feature type="transmembrane region" description="Helical" evidence="5">
    <location>
        <begin position="233"/>
        <end position="254"/>
    </location>
</feature>
<dbReference type="OrthoDB" id="2107885at2759"/>
<dbReference type="EMBL" id="MU155323">
    <property type="protein sequence ID" value="KAF9475683.1"/>
    <property type="molecule type" value="Genomic_DNA"/>
</dbReference>
<dbReference type="PANTHER" id="PTHR34292">
    <property type="entry name" value="OUTER SPORE WALL PROTEIN LDS1"/>
    <property type="match status" value="1"/>
</dbReference>
<dbReference type="Pfam" id="PF07264">
    <property type="entry name" value="EI24"/>
    <property type="match status" value="1"/>
</dbReference>
<evidence type="ECO:0000256" key="3">
    <source>
        <dbReference type="ARBA" id="ARBA00022989"/>
    </source>
</evidence>
<evidence type="ECO:0000313" key="6">
    <source>
        <dbReference type="EMBL" id="KAF9475683.1"/>
    </source>
</evidence>
<feature type="transmembrane region" description="Helical" evidence="5">
    <location>
        <begin position="163"/>
        <end position="186"/>
    </location>
</feature>
<keyword evidence="3 5" id="KW-1133">Transmembrane helix</keyword>
<accession>A0A9P5YTT3</accession>
<evidence type="ECO:0000256" key="5">
    <source>
        <dbReference type="SAM" id="Phobius"/>
    </source>
</evidence>
<sequence length="264" mass="28888">MESLKAAAIEKLVDIAILSRDALFSRAWSYPILGITYLGTHPALYKAIAPLIAKAIATSMGITAVLFIFTYFPQVAVCALFSGPFAPVTAAVLVLSEAYCLIYIVSKVVFLGNAQDRIFDAVLLQQGNEKLVEKGRQIRSSSGFKVLGISLTKPLGKFSQEGMLRYIITLPLNSVPGIGTALFLLYNGKKTGPSFHARYFQLKRYDQVTREEYVEKRRGAYTAFGATALGLNLVPVVGFLFNITSTIGAALWASNLERTPKNYK</sequence>
<reference evidence="6" key="1">
    <citation type="submission" date="2020-11" db="EMBL/GenBank/DDBJ databases">
        <authorList>
            <consortium name="DOE Joint Genome Institute"/>
            <person name="Ahrendt S."/>
            <person name="Riley R."/>
            <person name="Andreopoulos W."/>
            <person name="Labutti K."/>
            <person name="Pangilinan J."/>
            <person name="Ruiz-Duenas F.J."/>
            <person name="Barrasa J.M."/>
            <person name="Sanchez-Garcia M."/>
            <person name="Camarero S."/>
            <person name="Miyauchi S."/>
            <person name="Serrano A."/>
            <person name="Linde D."/>
            <person name="Babiker R."/>
            <person name="Drula E."/>
            <person name="Ayuso-Fernandez I."/>
            <person name="Pacheco R."/>
            <person name="Padilla G."/>
            <person name="Ferreira P."/>
            <person name="Barriuso J."/>
            <person name="Kellner H."/>
            <person name="Castanera R."/>
            <person name="Alfaro M."/>
            <person name="Ramirez L."/>
            <person name="Pisabarro A.G."/>
            <person name="Kuo A."/>
            <person name="Tritt A."/>
            <person name="Lipzen A."/>
            <person name="He G."/>
            <person name="Yan M."/>
            <person name="Ng V."/>
            <person name="Cullen D."/>
            <person name="Martin F."/>
            <person name="Rosso M.-N."/>
            <person name="Henrissat B."/>
            <person name="Hibbett D."/>
            <person name="Martinez A.T."/>
            <person name="Grigoriev I.V."/>
        </authorList>
    </citation>
    <scope>NUCLEOTIDE SEQUENCE</scope>
    <source>
        <strain evidence="6">CIRM-BRFM 674</strain>
    </source>
</reference>